<accession>A0A4S8ICG7</accession>
<sequence length="39" mass="4004">MPKTLTLGLSIAMDGDADDEGDSTGKGGNELVCLEITVH</sequence>
<name>A0A4S8ICG7_MUSBA</name>
<dbReference type="AlphaFoldDB" id="A0A4S8ICG7"/>
<reference evidence="1 2" key="1">
    <citation type="journal article" date="2019" name="Nat. Plants">
        <title>Genome sequencing of Musa balbisiana reveals subgenome evolution and function divergence in polyploid bananas.</title>
        <authorList>
            <person name="Yao X."/>
        </authorList>
    </citation>
    <scope>NUCLEOTIDE SEQUENCE [LARGE SCALE GENOMIC DNA]</scope>
    <source>
        <strain evidence="2">cv. DH-PKW</strain>
        <tissue evidence="1">Leaves</tissue>
    </source>
</reference>
<keyword evidence="2" id="KW-1185">Reference proteome</keyword>
<dbReference type="EMBL" id="PYDT01000011">
    <property type="protein sequence ID" value="THU45813.1"/>
    <property type="molecule type" value="Genomic_DNA"/>
</dbReference>
<organism evidence="1 2">
    <name type="scientific">Musa balbisiana</name>
    <name type="common">Banana</name>
    <dbReference type="NCBI Taxonomy" id="52838"/>
    <lineage>
        <taxon>Eukaryota</taxon>
        <taxon>Viridiplantae</taxon>
        <taxon>Streptophyta</taxon>
        <taxon>Embryophyta</taxon>
        <taxon>Tracheophyta</taxon>
        <taxon>Spermatophyta</taxon>
        <taxon>Magnoliopsida</taxon>
        <taxon>Liliopsida</taxon>
        <taxon>Zingiberales</taxon>
        <taxon>Musaceae</taxon>
        <taxon>Musa</taxon>
    </lineage>
</organism>
<comment type="caution">
    <text evidence="1">The sequence shown here is derived from an EMBL/GenBank/DDBJ whole genome shotgun (WGS) entry which is preliminary data.</text>
</comment>
<dbReference type="Proteomes" id="UP000317650">
    <property type="component" value="Chromosome 2"/>
</dbReference>
<evidence type="ECO:0000313" key="1">
    <source>
        <dbReference type="EMBL" id="THU45813.1"/>
    </source>
</evidence>
<evidence type="ECO:0000313" key="2">
    <source>
        <dbReference type="Proteomes" id="UP000317650"/>
    </source>
</evidence>
<proteinExistence type="predicted"/>
<protein>
    <submittedName>
        <fullName evidence="1">Uncharacterized protein</fullName>
    </submittedName>
</protein>
<gene>
    <name evidence="1" type="ORF">C4D60_Mb02t21940</name>
</gene>